<evidence type="ECO:0000313" key="3">
    <source>
        <dbReference type="Proteomes" id="UP000184536"/>
    </source>
</evidence>
<dbReference type="AlphaFoldDB" id="A0A1M6M8D0"/>
<protein>
    <submittedName>
        <fullName evidence="2">TfoX C-terminal domain-containing protein</fullName>
    </submittedName>
</protein>
<sequence length="48" mass="5490">MRELEKSPNIGKVSAEMLERVGIANIEELREAGSREAFERLRFIDPTT</sequence>
<evidence type="ECO:0000313" key="2">
    <source>
        <dbReference type="EMBL" id="SHJ79716.1"/>
    </source>
</evidence>
<accession>A0A1M6M8D0</accession>
<reference evidence="3" key="1">
    <citation type="submission" date="2016-11" db="EMBL/GenBank/DDBJ databases">
        <authorList>
            <person name="Varghese N."/>
            <person name="Submissions S."/>
        </authorList>
    </citation>
    <scope>NUCLEOTIDE SEQUENCE [LARGE SCALE GENOMIC DNA]</scope>
    <source>
        <strain evidence="3">DSM 17957</strain>
    </source>
</reference>
<evidence type="ECO:0000259" key="1">
    <source>
        <dbReference type="Pfam" id="PF04994"/>
    </source>
</evidence>
<keyword evidence="3" id="KW-1185">Reference proteome</keyword>
<dbReference type="Proteomes" id="UP000184536">
    <property type="component" value="Unassembled WGS sequence"/>
</dbReference>
<organism evidence="2 3">
    <name type="scientific">Geosporobacter subterraneus DSM 17957</name>
    <dbReference type="NCBI Taxonomy" id="1121919"/>
    <lineage>
        <taxon>Bacteria</taxon>
        <taxon>Bacillati</taxon>
        <taxon>Bacillota</taxon>
        <taxon>Clostridia</taxon>
        <taxon>Peptostreptococcales</taxon>
        <taxon>Thermotaleaceae</taxon>
        <taxon>Geosporobacter</taxon>
    </lineage>
</organism>
<proteinExistence type="predicted"/>
<gene>
    <name evidence="2" type="ORF">SAMN02745975_02900</name>
</gene>
<name>A0A1M6M8D0_9FIRM</name>
<feature type="domain" description="TfoX C-terminal" evidence="1">
    <location>
        <begin position="2"/>
        <end position="43"/>
    </location>
</feature>
<dbReference type="EMBL" id="FQZV01000042">
    <property type="protein sequence ID" value="SHJ79716.1"/>
    <property type="molecule type" value="Genomic_DNA"/>
</dbReference>
<dbReference type="InterPro" id="IPR007077">
    <property type="entry name" value="TfoX_C"/>
</dbReference>
<dbReference type="Gene3D" id="1.10.150.20">
    <property type="entry name" value="5' to 3' exonuclease, C-terminal subdomain"/>
    <property type="match status" value="1"/>
</dbReference>
<dbReference type="Pfam" id="PF04994">
    <property type="entry name" value="TfoX_C"/>
    <property type="match status" value="1"/>
</dbReference>